<name>A0A2P2N1Y9_RHIMU</name>
<reference evidence="1" key="1">
    <citation type="submission" date="2018-02" db="EMBL/GenBank/DDBJ databases">
        <title>Rhizophora mucronata_Transcriptome.</title>
        <authorList>
            <person name="Meera S.P."/>
            <person name="Sreeshan A."/>
            <person name="Augustine A."/>
        </authorList>
    </citation>
    <scope>NUCLEOTIDE SEQUENCE</scope>
    <source>
        <tissue evidence="1">Leaf</tissue>
    </source>
</reference>
<sequence length="15" mass="1761">MKDQEGSNRTRPSRV</sequence>
<dbReference type="EMBL" id="GGEC01056019">
    <property type="protein sequence ID" value="MBX36503.1"/>
    <property type="molecule type" value="Transcribed_RNA"/>
</dbReference>
<proteinExistence type="predicted"/>
<accession>A0A2P2N1Y9</accession>
<protein>
    <submittedName>
        <fullName evidence="1">Uncharacterized protein</fullName>
    </submittedName>
</protein>
<organism evidence="1">
    <name type="scientific">Rhizophora mucronata</name>
    <name type="common">Asiatic mangrove</name>
    <dbReference type="NCBI Taxonomy" id="61149"/>
    <lineage>
        <taxon>Eukaryota</taxon>
        <taxon>Viridiplantae</taxon>
        <taxon>Streptophyta</taxon>
        <taxon>Embryophyta</taxon>
        <taxon>Tracheophyta</taxon>
        <taxon>Spermatophyta</taxon>
        <taxon>Magnoliopsida</taxon>
        <taxon>eudicotyledons</taxon>
        <taxon>Gunneridae</taxon>
        <taxon>Pentapetalae</taxon>
        <taxon>rosids</taxon>
        <taxon>fabids</taxon>
        <taxon>Malpighiales</taxon>
        <taxon>Rhizophoraceae</taxon>
        <taxon>Rhizophora</taxon>
    </lineage>
</organism>
<evidence type="ECO:0000313" key="1">
    <source>
        <dbReference type="EMBL" id="MBX36503.1"/>
    </source>
</evidence>